<evidence type="ECO:0000256" key="2">
    <source>
        <dbReference type="ARBA" id="ARBA00022519"/>
    </source>
</evidence>
<keyword evidence="4 6" id="KW-1133">Transmembrane helix</keyword>
<dbReference type="GO" id="GO:0015221">
    <property type="term" value="F:lipopolysaccharide transmembrane transporter activity"/>
    <property type="evidence" value="ECO:0007669"/>
    <property type="project" value="InterPro"/>
</dbReference>
<evidence type="ECO:0000313" key="8">
    <source>
        <dbReference type="Proteomes" id="UP000627446"/>
    </source>
</evidence>
<dbReference type="AlphaFoldDB" id="A0A923KMA7"/>
<evidence type="ECO:0000256" key="6">
    <source>
        <dbReference type="SAM" id="Phobius"/>
    </source>
</evidence>
<organism evidence="7 8">
    <name type="scientific">Undibacterium nitidum</name>
    <dbReference type="NCBI Taxonomy" id="2762298"/>
    <lineage>
        <taxon>Bacteria</taxon>
        <taxon>Pseudomonadati</taxon>
        <taxon>Pseudomonadota</taxon>
        <taxon>Betaproteobacteria</taxon>
        <taxon>Burkholderiales</taxon>
        <taxon>Oxalobacteraceae</taxon>
        <taxon>Undibacterium</taxon>
    </lineage>
</organism>
<dbReference type="PANTHER" id="PTHR37481:SF1">
    <property type="entry name" value="LIPOPOLYSACCHARIDE EXPORT SYSTEM PROTEIN LPTC"/>
    <property type="match status" value="1"/>
</dbReference>
<dbReference type="PANTHER" id="PTHR37481">
    <property type="entry name" value="LIPOPOLYSACCHARIDE EXPORT SYSTEM PROTEIN LPTC"/>
    <property type="match status" value="1"/>
</dbReference>
<name>A0A923KMA7_9BURK</name>
<keyword evidence="2" id="KW-0997">Cell inner membrane</keyword>
<accession>A0A923KMA7</accession>
<dbReference type="GO" id="GO:0017089">
    <property type="term" value="F:glycolipid transfer activity"/>
    <property type="evidence" value="ECO:0007669"/>
    <property type="project" value="TreeGrafter"/>
</dbReference>
<evidence type="ECO:0000256" key="1">
    <source>
        <dbReference type="ARBA" id="ARBA00022475"/>
    </source>
</evidence>
<dbReference type="GO" id="GO:0005886">
    <property type="term" value="C:plasma membrane"/>
    <property type="evidence" value="ECO:0007669"/>
    <property type="project" value="InterPro"/>
</dbReference>
<keyword evidence="1" id="KW-1003">Cell membrane</keyword>
<evidence type="ECO:0000256" key="5">
    <source>
        <dbReference type="ARBA" id="ARBA00023136"/>
    </source>
</evidence>
<dbReference type="EMBL" id="JACOFZ010000007">
    <property type="protein sequence ID" value="MBC3882705.1"/>
    <property type="molecule type" value="Genomic_DNA"/>
</dbReference>
<dbReference type="InterPro" id="IPR010664">
    <property type="entry name" value="LipoPS_assembly_LptC-rel"/>
</dbReference>
<keyword evidence="8" id="KW-1185">Reference proteome</keyword>
<dbReference type="InterPro" id="IPR026265">
    <property type="entry name" value="LptC"/>
</dbReference>
<comment type="caution">
    <text evidence="7">The sequence shown here is derived from an EMBL/GenBank/DDBJ whole genome shotgun (WGS) entry which is preliminary data.</text>
</comment>
<gene>
    <name evidence="7" type="primary">lptC</name>
    <name evidence="7" type="ORF">H8K36_15050</name>
</gene>
<proteinExistence type="predicted"/>
<dbReference type="NCBIfam" id="TIGR04409">
    <property type="entry name" value="LptC_YrbK"/>
    <property type="match status" value="1"/>
</dbReference>
<evidence type="ECO:0000313" key="7">
    <source>
        <dbReference type="EMBL" id="MBC3882705.1"/>
    </source>
</evidence>
<dbReference type="Pfam" id="PF06835">
    <property type="entry name" value="LptC"/>
    <property type="match status" value="1"/>
</dbReference>
<evidence type="ECO:0000256" key="3">
    <source>
        <dbReference type="ARBA" id="ARBA00022692"/>
    </source>
</evidence>
<reference evidence="7" key="1">
    <citation type="submission" date="2020-08" db="EMBL/GenBank/DDBJ databases">
        <title>Novel species isolated from subtropical streams in China.</title>
        <authorList>
            <person name="Lu H."/>
        </authorList>
    </citation>
    <scope>NUCLEOTIDE SEQUENCE</scope>
    <source>
        <strain evidence="7">LX22W</strain>
    </source>
</reference>
<dbReference type="Proteomes" id="UP000627446">
    <property type="component" value="Unassembled WGS sequence"/>
</dbReference>
<keyword evidence="3 6" id="KW-0812">Transmembrane</keyword>
<dbReference type="GO" id="GO:0030288">
    <property type="term" value="C:outer membrane-bounded periplasmic space"/>
    <property type="evidence" value="ECO:0007669"/>
    <property type="project" value="TreeGrafter"/>
</dbReference>
<evidence type="ECO:0000256" key="4">
    <source>
        <dbReference type="ARBA" id="ARBA00022989"/>
    </source>
</evidence>
<keyword evidence="5 6" id="KW-0472">Membrane</keyword>
<dbReference type="InterPro" id="IPR052363">
    <property type="entry name" value="LPS_export_LptC"/>
</dbReference>
<dbReference type="RefSeq" id="WP_186917448.1">
    <property type="nucleotide sequence ID" value="NZ_JACOFZ010000007.1"/>
</dbReference>
<sequence length="229" mass="26172">MKFAISSCEHKTNICRQSPLSWKTPLMTADRIRVWLMVGLLGLVMLGSFWVYEVMRRNSEEQASSSRIRTEPDYFVEHFNFVRLSQSGNTNYRVTGEKLTHFPQEDEFEIAQPRIIGVDQEKTPMNIRADRAVVKQKIQEKSGGPIEDQIELYDNVSVERAPSKVGVPVKLETTKLVLYPDTERMKTDAAIAMTTPNAHITATGMEANNTDQTVKFLHQLRVSIKNRKN</sequence>
<feature type="transmembrane region" description="Helical" evidence="6">
    <location>
        <begin position="32"/>
        <end position="52"/>
    </location>
</feature>
<protein>
    <submittedName>
        <fullName evidence="7">LPS export ABC transporter periplasmic protein LptC</fullName>
    </submittedName>
</protein>
<dbReference type="Gene3D" id="2.60.450.10">
    <property type="entry name" value="Lipopolysaccharide (LPS) transport protein A like domain"/>
    <property type="match status" value="1"/>
</dbReference>